<dbReference type="PANTHER" id="PTHR47506:SF10">
    <property type="entry name" value="TRANSCRIPTIONAL REGULATORY PROTEIN"/>
    <property type="match status" value="1"/>
</dbReference>
<dbReference type="SUPFAM" id="SSF46689">
    <property type="entry name" value="Homeodomain-like"/>
    <property type="match status" value="1"/>
</dbReference>
<name>A0ABS1FWE3_9FLAO</name>
<dbReference type="EMBL" id="JAENHK010000010">
    <property type="protein sequence ID" value="MBK1896653.1"/>
    <property type="molecule type" value="Genomic_DNA"/>
</dbReference>
<protein>
    <submittedName>
        <fullName evidence="6">TetR/AcrR family transcriptional regulator</fullName>
    </submittedName>
</protein>
<dbReference type="InterPro" id="IPR001647">
    <property type="entry name" value="HTH_TetR"/>
</dbReference>
<dbReference type="InterPro" id="IPR036271">
    <property type="entry name" value="Tet_transcr_reg_TetR-rel_C_sf"/>
</dbReference>
<reference evidence="7" key="1">
    <citation type="submission" date="2021-01" db="EMBL/GenBank/DDBJ databases">
        <title>Genome public.</title>
        <authorList>
            <person name="Liu C."/>
            <person name="Sun Q."/>
        </authorList>
    </citation>
    <scope>NUCLEOTIDE SEQUENCE [LARGE SCALE GENOMIC DNA]</scope>
    <source>
        <strain evidence="7">YIM B02567</strain>
    </source>
</reference>
<dbReference type="PROSITE" id="PS50977">
    <property type="entry name" value="HTH_TETR_2"/>
    <property type="match status" value="1"/>
</dbReference>
<dbReference type="PANTHER" id="PTHR47506">
    <property type="entry name" value="TRANSCRIPTIONAL REGULATORY PROTEIN"/>
    <property type="match status" value="1"/>
</dbReference>
<dbReference type="Pfam" id="PF00440">
    <property type="entry name" value="TetR_N"/>
    <property type="match status" value="1"/>
</dbReference>
<evidence type="ECO:0000313" key="7">
    <source>
        <dbReference type="Proteomes" id="UP000628669"/>
    </source>
</evidence>
<proteinExistence type="predicted"/>
<evidence type="ECO:0000256" key="4">
    <source>
        <dbReference type="PROSITE-ProRule" id="PRU00335"/>
    </source>
</evidence>
<dbReference type="InterPro" id="IPR011075">
    <property type="entry name" value="TetR_C"/>
</dbReference>
<evidence type="ECO:0000259" key="5">
    <source>
        <dbReference type="PROSITE" id="PS50977"/>
    </source>
</evidence>
<dbReference type="Pfam" id="PF16925">
    <property type="entry name" value="TetR_C_13"/>
    <property type="match status" value="1"/>
</dbReference>
<dbReference type="InterPro" id="IPR009057">
    <property type="entry name" value="Homeodomain-like_sf"/>
</dbReference>
<keyword evidence="7" id="KW-1185">Reference proteome</keyword>
<feature type="DNA-binding region" description="H-T-H motif" evidence="4">
    <location>
        <begin position="29"/>
        <end position="48"/>
    </location>
</feature>
<sequence>MARNKEFILEEKLEKAKNVFWKKGYASTSMQDLVENIGLNPGSIYGTFGNKHDLFLDSLKVYCNELLVEYKMAADSAPDSPLESLKAIIKKAIDYSFTSNKACMVVKTSFELAPDDVKALAIIRHQTDGLAGMMTNIIKAAQEAGEINSDKNPEILATFIISSFAGFWHLQNLYNDKERIIQLSEFLIESIK</sequence>
<accession>A0ABS1FWE3</accession>
<evidence type="ECO:0000313" key="6">
    <source>
        <dbReference type="EMBL" id="MBK1896653.1"/>
    </source>
</evidence>
<feature type="domain" description="HTH tetR-type" evidence="5">
    <location>
        <begin position="6"/>
        <end position="66"/>
    </location>
</feature>
<keyword evidence="3" id="KW-0804">Transcription</keyword>
<gene>
    <name evidence="6" type="ORF">JHL15_12875</name>
</gene>
<dbReference type="Proteomes" id="UP000628669">
    <property type="component" value="Unassembled WGS sequence"/>
</dbReference>
<evidence type="ECO:0000256" key="2">
    <source>
        <dbReference type="ARBA" id="ARBA00023125"/>
    </source>
</evidence>
<dbReference type="RefSeq" id="WP_200246290.1">
    <property type="nucleotide sequence ID" value="NZ_JAENHK010000010.1"/>
</dbReference>
<evidence type="ECO:0000256" key="3">
    <source>
        <dbReference type="ARBA" id="ARBA00023163"/>
    </source>
</evidence>
<keyword evidence="1" id="KW-0805">Transcription regulation</keyword>
<keyword evidence="2 4" id="KW-0238">DNA-binding</keyword>
<organism evidence="6 7">
    <name type="scientific">Chryseobacterium paridis</name>
    <dbReference type="NCBI Taxonomy" id="2800328"/>
    <lineage>
        <taxon>Bacteria</taxon>
        <taxon>Pseudomonadati</taxon>
        <taxon>Bacteroidota</taxon>
        <taxon>Flavobacteriia</taxon>
        <taxon>Flavobacteriales</taxon>
        <taxon>Weeksellaceae</taxon>
        <taxon>Chryseobacterium group</taxon>
        <taxon>Chryseobacterium</taxon>
    </lineage>
</organism>
<dbReference type="SUPFAM" id="SSF48498">
    <property type="entry name" value="Tetracyclin repressor-like, C-terminal domain"/>
    <property type="match status" value="1"/>
</dbReference>
<evidence type="ECO:0000256" key="1">
    <source>
        <dbReference type="ARBA" id="ARBA00023015"/>
    </source>
</evidence>
<comment type="caution">
    <text evidence="6">The sequence shown here is derived from an EMBL/GenBank/DDBJ whole genome shotgun (WGS) entry which is preliminary data.</text>
</comment>
<dbReference type="Gene3D" id="1.10.357.10">
    <property type="entry name" value="Tetracycline Repressor, domain 2"/>
    <property type="match status" value="1"/>
</dbReference>